<dbReference type="EMBL" id="JAPDPJ010000020">
    <property type="protein sequence ID" value="MCW3786852.1"/>
    <property type="molecule type" value="Genomic_DNA"/>
</dbReference>
<name>A0AAE3M4T9_9BACT</name>
<keyword evidence="2" id="KW-1185">Reference proteome</keyword>
<evidence type="ECO:0000313" key="2">
    <source>
        <dbReference type="Proteomes" id="UP001209229"/>
    </source>
</evidence>
<proteinExistence type="predicted"/>
<dbReference type="RefSeq" id="WP_301190416.1">
    <property type="nucleotide sequence ID" value="NZ_JAPDPJ010000020.1"/>
</dbReference>
<gene>
    <name evidence="1" type="ORF">OM075_10265</name>
</gene>
<dbReference type="AlphaFoldDB" id="A0AAE3M4T9"/>
<dbReference type="Proteomes" id="UP001209229">
    <property type="component" value="Unassembled WGS sequence"/>
</dbReference>
<comment type="caution">
    <text evidence="1">The sequence shown here is derived from an EMBL/GenBank/DDBJ whole genome shotgun (WGS) entry which is preliminary data.</text>
</comment>
<sequence length="286" mass="34524">MKTQTTPDIFNMEYTTELLNKLQIDWLYKAFPHPKLILDFEDAFDLILHQKINNPVDVVHYITYKKGIHPLPSAKFFYKAVLKNPVIDSLEKLDIAYKIYLVSENIQHTIENMISLVFRYIHNSTFKTFIDKAFENNKEINPFWSDRHIDELLGYYFEKREFIPYHGELELPLKCSLIQNNINLFQEGKEMNHCIYDYWEDVLKKKYFVISMRYPERVTFLIDQDPYMKWFRIQSAHRYNNQRPSNNSIAIMAEYIKKEENQNFLLVNYNHSSKEFELPEFPDIPF</sequence>
<accession>A0AAE3M4T9</accession>
<reference evidence="1" key="1">
    <citation type="submission" date="2022-10" db="EMBL/GenBank/DDBJ databases">
        <authorList>
            <person name="Yu W.X."/>
        </authorList>
    </citation>
    <scope>NUCLEOTIDE SEQUENCE</scope>
    <source>
        <strain evidence="1">AAT</strain>
    </source>
</reference>
<evidence type="ECO:0000313" key="1">
    <source>
        <dbReference type="EMBL" id="MCW3786852.1"/>
    </source>
</evidence>
<organism evidence="1 2">
    <name type="scientific">Plebeiibacterium sediminum</name>
    <dbReference type="NCBI Taxonomy" id="2992112"/>
    <lineage>
        <taxon>Bacteria</taxon>
        <taxon>Pseudomonadati</taxon>
        <taxon>Bacteroidota</taxon>
        <taxon>Bacteroidia</taxon>
        <taxon>Marinilabiliales</taxon>
        <taxon>Marinilabiliaceae</taxon>
        <taxon>Plebeiibacterium</taxon>
    </lineage>
</organism>
<protein>
    <submittedName>
        <fullName evidence="1">PcfJ domain-containing protein</fullName>
    </submittedName>
</protein>